<dbReference type="EMBL" id="CAJFCJ010000010">
    <property type="protein sequence ID" value="CAD5119374.1"/>
    <property type="molecule type" value="Genomic_DNA"/>
</dbReference>
<dbReference type="PRINTS" id="PR00237">
    <property type="entry name" value="GPCRRHODOPSN"/>
</dbReference>
<dbReference type="PANTHER" id="PTHR22752">
    <property type="entry name" value="G PROTEIN-COUPLED RECEPTOR"/>
    <property type="match status" value="1"/>
</dbReference>
<keyword evidence="8" id="KW-0807">Transducer</keyword>
<evidence type="ECO:0000313" key="12">
    <source>
        <dbReference type="Proteomes" id="UP000549394"/>
    </source>
</evidence>
<evidence type="ECO:0000256" key="1">
    <source>
        <dbReference type="ARBA" id="ARBA00004651"/>
    </source>
</evidence>
<evidence type="ECO:0000256" key="6">
    <source>
        <dbReference type="ARBA" id="ARBA00023136"/>
    </source>
</evidence>
<dbReference type="GO" id="GO:0004930">
    <property type="term" value="F:G protein-coupled receptor activity"/>
    <property type="evidence" value="ECO:0007669"/>
    <property type="project" value="UniProtKB-KW"/>
</dbReference>
<organism evidence="11 12">
    <name type="scientific">Dimorphilus gyrociliatus</name>
    <dbReference type="NCBI Taxonomy" id="2664684"/>
    <lineage>
        <taxon>Eukaryota</taxon>
        <taxon>Metazoa</taxon>
        <taxon>Spiralia</taxon>
        <taxon>Lophotrochozoa</taxon>
        <taxon>Annelida</taxon>
        <taxon>Polychaeta</taxon>
        <taxon>Polychaeta incertae sedis</taxon>
        <taxon>Dinophilidae</taxon>
        <taxon>Dimorphilus</taxon>
    </lineage>
</organism>
<evidence type="ECO:0000256" key="8">
    <source>
        <dbReference type="ARBA" id="ARBA00023224"/>
    </source>
</evidence>
<evidence type="ECO:0000259" key="10">
    <source>
        <dbReference type="PROSITE" id="PS50262"/>
    </source>
</evidence>
<keyword evidence="4 9" id="KW-1133">Transmembrane helix</keyword>
<sequence length="248" mass="28275">MVDWRLGCDVVWKKSKSYSIFYFASCYMLPLSMMIYCYIRIIVIARNHARRIGDVNTRILVTAPTNNESKVDGENLSSISGVSHSYQNIKGKSTTTVRLVGLLVAFLLLWTPSFYSKLDESLSESEISRITKIIGCFAKMITLLSASVNPLIYALGSRKFRRTLRQKFRKKKLAKRGKSNMNLSIIYTEQLERRGELMRKEKLALDERLPMHIIENQELQIDSMKDIRTLGSLTSTSGKRSGTTETAL</sequence>
<reference evidence="11 12" key="1">
    <citation type="submission" date="2020-08" db="EMBL/GenBank/DDBJ databases">
        <authorList>
            <person name="Hejnol A."/>
        </authorList>
    </citation>
    <scope>NUCLEOTIDE SEQUENCE [LARGE SCALE GENOMIC DNA]</scope>
</reference>
<evidence type="ECO:0000313" key="11">
    <source>
        <dbReference type="EMBL" id="CAD5119374.1"/>
    </source>
</evidence>
<name>A0A7I8VSU6_9ANNE</name>
<proteinExistence type="predicted"/>
<keyword evidence="12" id="KW-1185">Reference proteome</keyword>
<feature type="transmembrane region" description="Helical" evidence="9">
    <location>
        <begin position="20"/>
        <end position="43"/>
    </location>
</feature>
<dbReference type="OrthoDB" id="10071887at2759"/>
<keyword evidence="5" id="KW-0297">G-protein coupled receptor</keyword>
<keyword evidence="3 9" id="KW-0812">Transmembrane</keyword>
<gene>
    <name evidence="11" type="ORF">DGYR_LOCUS7627</name>
</gene>
<feature type="domain" description="G-protein coupled receptors family 1 profile" evidence="10">
    <location>
        <begin position="1"/>
        <end position="153"/>
    </location>
</feature>
<protein>
    <recommendedName>
        <fullName evidence="10">G-protein coupled receptors family 1 profile domain-containing protein</fullName>
    </recommendedName>
</protein>
<keyword evidence="6 9" id="KW-0472">Membrane</keyword>
<evidence type="ECO:0000256" key="7">
    <source>
        <dbReference type="ARBA" id="ARBA00023170"/>
    </source>
</evidence>
<dbReference type="Pfam" id="PF00001">
    <property type="entry name" value="7tm_1"/>
    <property type="match status" value="1"/>
</dbReference>
<comment type="subcellular location">
    <subcellularLocation>
        <location evidence="1">Cell membrane</location>
        <topology evidence="1">Multi-pass membrane protein</topology>
    </subcellularLocation>
</comment>
<evidence type="ECO:0000256" key="9">
    <source>
        <dbReference type="SAM" id="Phobius"/>
    </source>
</evidence>
<evidence type="ECO:0000256" key="3">
    <source>
        <dbReference type="ARBA" id="ARBA00022692"/>
    </source>
</evidence>
<dbReference type="AlphaFoldDB" id="A0A7I8VSU6"/>
<dbReference type="GO" id="GO:0005886">
    <property type="term" value="C:plasma membrane"/>
    <property type="evidence" value="ECO:0007669"/>
    <property type="project" value="UniProtKB-SubCell"/>
</dbReference>
<feature type="transmembrane region" description="Helical" evidence="9">
    <location>
        <begin position="99"/>
        <end position="118"/>
    </location>
</feature>
<dbReference type="PROSITE" id="PS50262">
    <property type="entry name" value="G_PROTEIN_RECEP_F1_2"/>
    <property type="match status" value="1"/>
</dbReference>
<comment type="caution">
    <text evidence="11">The sequence shown here is derived from an EMBL/GenBank/DDBJ whole genome shotgun (WGS) entry which is preliminary data.</text>
</comment>
<dbReference type="Proteomes" id="UP000549394">
    <property type="component" value="Unassembled WGS sequence"/>
</dbReference>
<keyword evidence="2" id="KW-1003">Cell membrane</keyword>
<dbReference type="SUPFAM" id="SSF81321">
    <property type="entry name" value="Family A G protein-coupled receptor-like"/>
    <property type="match status" value="1"/>
</dbReference>
<dbReference type="InterPro" id="IPR000276">
    <property type="entry name" value="GPCR_Rhodpsn"/>
</dbReference>
<accession>A0A7I8VSU6</accession>
<evidence type="ECO:0000256" key="2">
    <source>
        <dbReference type="ARBA" id="ARBA00022475"/>
    </source>
</evidence>
<dbReference type="Gene3D" id="1.20.1070.10">
    <property type="entry name" value="Rhodopsin 7-helix transmembrane proteins"/>
    <property type="match status" value="1"/>
</dbReference>
<feature type="transmembrane region" description="Helical" evidence="9">
    <location>
        <begin position="130"/>
        <end position="155"/>
    </location>
</feature>
<keyword evidence="7" id="KW-0675">Receptor</keyword>
<dbReference type="PANTHER" id="PTHR22752:SF14">
    <property type="entry name" value="G-PROTEIN COUPLED RECEPTORS FAMILY 1 PROFILE DOMAIN-CONTAINING PROTEIN"/>
    <property type="match status" value="1"/>
</dbReference>
<evidence type="ECO:0000256" key="4">
    <source>
        <dbReference type="ARBA" id="ARBA00022989"/>
    </source>
</evidence>
<evidence type="ECO:0000256" key="5">
    <source>
        <dbReference type="ARBA" id="ARBA00023040"/>
    </source>
</evidence>
<dbReference type="InterPro" id="IPR017452">
    <property type="entry name" value="GPCR_Rhodpsn_7TM"/>
</dbReference>